<protein>
    <submittedName>
        <fullName evidence="1">Uncharacterized protein</fullName>
    </submittedName>
</protein>
<name>A0AA40FXE2_9HYME</name>
<dbReference type="Proteomes" id="UP001177670">
    <property type="component" value="Unassembled WGS sequence"/>
</dbReference>
<dbReference type="AlphaFoldDB" id="A0AA40FXE2"/>
<evidence type="ECO:0000313" key="1">
    <source>
        <dbReference type="EMBL" id="KAK1126805.1"/>
    </source>
</evidence>
<accession>A0AA40FXE2</accession>
<proteinExistence type="predicted"/>
<evidence type="ECO:0000313" key="2">
    <source>
        <dbReference type="Proteomes" id="UP001177670"/>
    </source>
</evidence>
<comment type="caution">
    <text evidence="1">The sequence shown here is derived from an EMBL/GenBank/DDBJ whole genome shotgun (WGS) entry which is preliminary data.</text>
</comment>
<organism evidence="1 2">
    <name type="scientific">Melipona bicolor</name>
    <dbReference type="NCBI Taxonomy" id="60889"/>
    <lineage>
        <taxon>Eukaryota</taxon>
        <taxon>Metazoa</taxon>
        <taxon>Ecdysozoa</taxon>
        <taxon>Arthropoda</taxon>
        <taxon>Hexapoda</taxon>
        <taxon>Insecta</taxon>
        <taxon>Pterygota</taxon>
        <taxon>Neoptera</taxon>
        <taxon>Endopterygota</taxon>
        <taxon>Hymenoptera</taxon>
        <taxon>Apocrita</taxon>
        <taxon>Aculeata</taxon>
        <taxon>Apoidea</taxon>
        <taxon>Anthophila</taxon>
        <taxon>Apidae</taxon>
        <taxon>Melipona</taxon>
    </lineage>
</organism>
<gene>
    <name evidence="1" type="ORF">K0M31_004428</name>
</gene>
<sequence length="163" mass="17925">MVTHHLVAALTTVNSNIPPLDGNSINVYKSINLLSLTKNGIITDERSQPINYLSYKTAILSSIIFTGRNDCHSWADRRFYGDRAFPHVLCSDGSLNTDAYLSILGEVPGKGSLAKLVYGPPILLQRLLFATWKVHNSLKLVRASIEFPIAGIIGSENAENAEW</sequence>
<reference evidence="1" key="1">
    <citation type="submission" date="2021-10" db="EMBL/GenBank/DDBJ databases">
        <title>Melipona bicolor Genome sequencing and assembly.</title>
        <authorList>
            <person name="Araujo N.S."/>
            <person name="Arias M.C."/>
        </authorList>
    </citation>
    <scope>NUCLEOTIDE SEQUENCE</scope>
    <source>
        <strain evidence="1">USP_2M_L1-L4_2017</strain>
        <tissue evidence="1">Whole body</tissue>
    </source>
</reference>
<keyword evidence="2" id="KW-1185">Reference proteome</keyword>
<dbReference type="EMBL" id="JAHYIQ010000013">
    <property type="protein sequence ID" value="KAK1126805.1"/>
    <property type="molecule type" value="Genomic_DNA"/>
</dbReference>